<keyword evidence="3" id="KW-1185">Reference proteome</keyword>
<reference evidence="3" key="1">
    <citation type="journal article" date="2012" name="Science">
        <title>The Paleozoic origin of enzymatic lignin decomposition reconstructed from 31 fungal genomes.</title>
        <authorList>
            <person name="Floudas D."/>
            <person name="Binder M."/>
            <person name="Riley R."/>
            <person name="Barry K."/>
            <person name="Blanchette R.A."/>
            <person name="Henrissat B."/>
            <person name="Martinez A.T."/>
            <person name="Otillar R."/>
            <person name="Spatafora J.W."/>
            <person name="Yadav J.S."/>
            <person name="Aerts A."/>
            <person name="Benoit I."/>
            <person name="Boyd A."/>
            <person name="Carlson A."/>
            <person name="Copeland A."/>
            <person name="Coutinho P.M."/>
            <person name="de Vries R.P."/>
            <person name="Ferreira P."/>
            <person name="Findley K."/>
            <person name="Foster B."/>
            <person name="Gaskell J."/>
            <person name="Glotzer D."/>
            <person name="Gorecki P."/>
            <person name="Heitman J."/>
            <person name="Hesse C."/>
            <person name="Hori C."/>
            <person name="Igarashi K."/>
            <person name="Jurgens J.A."/>
            <person name="Kallen N."/>
            <person name="Kersten P."/>
            <person name="Kohler A."/>
            <person name="Kuees U."/>
            <person name="Kumar T.K.A."/>
            <person name="Kuo A."/>
            <person name="LaButti K."/>
            <person name="Larrondo L.F."/>
            <person name="Lindquist E."/>
            <person name="Ling A."/>
            <person name="Lombard V."/>
            <person name="Lucas S."/>
            <person name="Lundell T."/>
            <person name="Martin R."/>
            <person name="McLaughlin D.J."/>
            <person name="Morgenstern I."/>
            <person name="Morin E."/>
            <person name="Murat C."/>
            <person name="Nagy L.G."/>
            <person name="Nolan M."/>
            <person name="Ohm R.A."/>
            <person name="Patyshakuliyeva A."/>
            <person name="Rokas A."/>
            <person name="Ruiz-Duenas F.J."/>
            <person name="Sabat G."/>
            <person name="Salamov A."/>
            <person name="Samejima M."/>
            <person name="Schmutz J."/>
            <person name="Slot J.C."/>
            <person name="St John F."/>
            <person name="Stenlid J."/>
            <person name="Sun H."/>
            <person name="Sun S."/>
            <person name="Syed K."/>
            <person name="Tsang A."/>
            <person name="Wiebenga A."/>
            <person name="Young D."/>
            <person name="Pisabarro A."/>
            <person name="Eastwood D.C."/>
            <person name="Martin F."/>
            <person name="Cullen D."/>
            <person name="Grigoriev I.V."/>
            <person name="Hibbett D.S."/>
        </authorList>
    </citation>
    <scope>NUCLEOTIDE SEQUENCE [LARGE SCALE GENOMIC DNA]</scope>
    <source>
        <strain evidence="3">RWD-64-598 SS2</strain>
    </source>
</reference>
<dbReference type="GeneID" id="19206854"/>
<dbReference type="Proteomes" id="UP000053558">
    <property type="component" value="Unassembled WGS sequence"/>
</dbReference>
<dbReference type="OrthoDB" id="9451547at2759"/>
<dbReference type="OMA" id="ICTWIAI"/>
<gene>
    <name evidence="2" type="ORF">CONPUDRAFT_39102</name>
</gene>
<sequence length="195" mass="22262">RTLWDIVSPCLLTIFACIYTSVHPNIPSPYDGPLRRLFRSAKIMSVAVIAPELLVAWATRQFISSRNLTRHETWGMTHSFFAYMGGFMVYHDGKPWRTITPARLILAIQEGHIAPIRLTEAEIEDASKGDVLSKGLVVLQVSWFGVQLIARYVYHLTVTPLEISTVAFALLVFFTYGLWWKKPLNVGCPRRLEWK</sequence>
<evidence type="ECO:0000313" key="3">
    <source>
        <dbReference type="Proteomes" id="UP000053558"/>
    </source>
</evidence>
<keyword evidence="1" id="KW-1133">Transmembrane helix</keyword>
<dbReference type="PANTHER" id="PTHR35043">
    <property type="entry name" value="TRANSCRIPTION FACTOR DOMAIN-CONTAINING PROTEIN"/>
    <property type="match status" value="1"/>
</dbReference>
<keyword evidence="1" id="KW-0812">Transmembrane</keyword>
<organism evidence="2 3">
    <name type="scientific">Coniophora puteana (strain RWD-64-598)</name>
    <name type="common">Brown rot fungus</name>
    <dbReference type="NCBI Taxonomy" id="741705"/>
    <lineage>
        <taxon>Eukaryota</taxon>
        <taxon>Fungi</taxon>
        <taxon>Dikarya</taxon>
        <taxon>Basidiomycota</taxon>
        <taxon>Agaricomycotina</taxon>
        <taxon>Agaricomycetes</taxon>
        <taxon>Agaricomycetidae</taxon>
        <taxon>Boletales</taxon>
        <taxon>Coniophorineae</taxon>
        <taxon>Coniophoraceae</taxon>
        <taxon>Coniophora</taxon>
    </lineage>
</organism>
<dbReference type="AlphaFoldDB" id="A0A5M3MBN7"/>
<accession>A0A5M3MBN7</accession>
<dbReference type="EMBL" id="JH711586">
    <property type="protein sequence ID" value="EIW76426.1"/>
    <property type="molecule type" value="Genomic_DNA"/>
</dbReference>
<feature type="non-terminal residue" evidence="2">
    <location>
        <position position="195"/>
    </location>
</feature>
<name>A0A5M3MBN7_CONPW</name>
<evidence type="ECO:0000313" key="2">
    <source>
        <dbReference type="EMBL" id="EIW76426.1"/>
    </source>
</evidence>
<protein>
    <submittedName>
        <fullName evidence="2">Uncharacterized protein</fullName>
    </submittedName>
</protein>
<dbReference type="KEGG" id="cput:CONPUDRAFT_39102"/>
<evidence type="ECO:0000256" key="1">
    <source>
        <dbReference type="SAM" id="Phobius"/>
    </source>
</evidence>
<feature type="non-terminal residue" evidence="2">
    <location>
        <position position="1"/>
    </location>
</feature>
<feature type="transmembrane region" description="Helical" evidence="1">
    <location>
        <begin position="160"/>
        <end position="180"/>
    </location>
</feature>
<dbReference type="RefSeq" id="XP_007773298.1">
    <property type="nucleotide sequence ID" value="XM_007775108.1"/>
</dbReference>
<dbReference type="PANTHER" id="PTHR35043:SF7">
    <property type="entry name" value="TRANSCRIPTION FACTOR DOMAIN-CONTAINING PROTEIN"/>
    <property type="match status" value="1"/>
</dbReference>
<comment type="caution">
    <text evidence="2">The sequence shown here is derived from an EMBL/GenBank/DDBJ whole genome shotgun (WGS) entry which is preliminary data.</text>
</comment>
<keyword evidence="1" id="KW-0472">Membrane</keyword>
<proteinExistence type="predicted"/>